<evidence type="ECO:0000256" key="3">
    <source>
        <dbReference type="ARBA" id="ARBA00022692"/>
    </source>
</evidence>
<evidence type="ECO:0000256" key="5">
    <source>
        <dbReference type="ARBA" id="ARBA00023136"/>
    </source>
</evidence>
<evidence type="ECO:0000256" key="7">
    <source>
        <dbReference type="SAM" id="Phobius"/>
    </source>
</evidence>
<keyword evidence="3 7" id="KW-0812">Transmembrane</keyword>
<reference evidence="8 9" key="1">
    <citation type="submission" date="2023-07" db="EMBL/GenBank/DDBJ databases">
        <title>Sequencing the genomes of 1000 actinobacteria strains.</title>
        <authorList>
            <person name="Klenk H.-P."/>
        </authorList>
    </citation>
    <scope>NUCLEOTIDE SEQUENCE [LARGE SCALE GENOMIC DNA]</scope>
    <source>
        <strain evidence="8 9">DSM 14785</strain>
    </source>
</reference>
<dbReference type="PANTHER" id="PTHR43124">
    <property type="entry name" value="PURINE EFFLUX PUMP PBUE"/>
    <property type="match status" value="1"/>
</dbReference>
<dbReference type="SUPFAM" id="SSF103473">
    <property type="entry name" value="MFS general substrate transporter"/>
    <property type="match status" value="1"/>
</dbReference>
<name>A0ABU0GFD3_9CELL</name>
<comment type="subcellular location">
    <subcellularLocation>
        <location evidence="1">Cell membrane</location>
        <topology evidence="1">Multi-pass membrane protein</topology>
    </subcellularLocation>
</comment>
<dbReference type="InterPro" id="IPR036259">
    <property type="entry name" value="MFS_trans_sf"/>
</dbReference>
<keyword evidence="5 7" id="KW-0472">Membrane</keyword>
<accession>A0ABU0GFD3</accession>
<feature type="transmembrane region" description="Helical" evidence="7">
    <location>
        <begin position="75"/>
        <end position="95"/>
    </location>
</feature>
<sequence>MPSDLRDAAARAALPVAVFFAVTVEMAPVGAVSTIARDLGAGVERVALGSTAYAAATAVVAVPGALLLRAAPLRRAVVVAGAVFAAAAALSVAAADLPAFLVTRALTGVAHGCFFPLALALAARSSGRPERAVAHVLLGNAGALALGVPVVEALSTWSWRVPLLVAAVAVALAAAGAPPERVRAAAADGRAGGAPPGAVLALAAAFALALAGHFTFYTFLTPLAESASSSATAALGAYGVAVVVAALVAGPLSGRSRLPRACAVAAVEGVLLAALAATGAPVAVVAAGVVAGLCFGLLPALVQSEMLAIAGDRATLASAVAVVAFNVGIAAGAALGGAASSRGPGAPPLLGGALLVAAAVAIAACAVVQRPARRSPGHGSPGHAGGGVPAVPGRWGAPARDGDGARRLVRRGG</sequence>
<protein>
    <submittedName>
        <fullName evidence="8">MFS family arabinose efflux permease</fullName>
    </submittedName>
</protein>
<dbReference type="InterPro" id="IPR011701">
    <property type="entry name" value="MFS"/>
</dbReference>
<proteinExistence type="predicted"/>
<keyword evidence="9" id="KW-1185">Reference proteome</keyword>
<dbReference type="InterPro" id="IPR050189">
    <property type="entry name" value="MFS_Efflux_Transporters"/>
</dbReference>
<feature type="transmembrane region" description="Helical" evidence="7">
    <location>
        <begin position="198"/>
        <end position="219"/>
    </location>
</feature>
<evidence type="ECO:0000256" key="2">
    <source>
        <dbReference type="ARBA" id="ARBA00022475"/>
    </source>
</evidence>
<evidence type="ECO:0000256" key="6">
    <source>
        <dbReference type="SAM" id="MobiDB-lite"/>
    </source>
</evidence>
<keyword evidence="4 7" id="KW-1133">Transmembrane helix</keyword>
<feature type="transmembrane region" description="Helical" evidence="7">
    <location>
        <begin position="283"/>
        <end position="302"/>
    </location>
</feature>
<dbReference type="PANTHER" id="PTHR43124:SF3">
    <property type="entry name" value="CHLORAMPHENICOL EFFLUX PUMP RV0191"/>
    <property type="match status" value="1"/>
</dbReference>
<feature type="transmembrane region" description="Helical" evidence="7">
    <location>
        <begin position="349"/>
        <end position="368"/>
    </location>
</feature>
<feature type="transmembrane region" description="Helical" evidence="7">
    <location>
        <begin position="314"/>
        <end position="337"/>
    </location>
</feature>
<feature type="transmembrane region" description="Helical" evidence="7">
    <location>
        <begin position="231"/>
        <end position="249"/>
    </location>
</feature>
<evidence type="ECO:0000256" key="4">
    <source>
        <dbReference type="ARBA" id="ARBA00022989"/>
    </source>
</evidence>
<feature type="region of interest" description="Disordered" evidence="6">
    <location>
        <begin position="373"/>
        <end position="413"/>
    </location>
</feature>
<organism evidence="8 9">
    <name type="scientific">Cellulomonas iranensis</name>
    <dbReference type="NCBI Taxonomy" id="76862"/>
    <lineage>
        <taxon>Bacteria</taxon>
        <taxon>Bacillati</taxon>
        <taxon>Actinomycetota</taxon>
        <taxon>Actinomycetes</taxon>
        <taxon>Micrococcales</taxon>
        <taxon>Cellulomonadaceae</taxon>
        <taxon>Cellulomonas</taxon>
    </lineage>
</organism>
<gene>
    <name evidence="8" type="ORF">JO380_000450</name>
</gene>
<feature type="compositionally biased region" description="Low complexity" evidence="6">
    <location>
        <begin position="389"/>
        <end position="399"/>
    </location>
</feature>
<feature type="transmembrane region" description="Helical" evidence="7">
    <location>
        <begin position="101"/>
        <end position="121"/>
    </location>
</feature>
<dbReference type="Proteomes" id="UP001240250">
    <property type="component" value="Unassembled WGS sequence"/>
</dbReference>
<feature type="compositionally biased region" description="Gly residues" evidence="6">
    <location>
        <begin position="379"/>
        <end position="388"/>
    </location>
</feature>
<evidence type="ECO:0000256" key="1">
    <source>
        <dbReference type="ARBA" id="ARBA00004651"/>
    </source>
</evidence>
<evidence type="ECO:0000313" key="9">
    <source>
        <dbReference type="Proteomes" id="UP001240250"/>
    </source>
</evidence>
<keyword evidence="2" id="KW-1003">Cell membrane</keyword>
<evidence type="ECO:0000313" key="8">
    <source>
        <dbReference type="EMBL" id="MDQ0424069.1"/>
    </source>
</evidence>
<feature type="transmembrane region" description="Helical" evidence="7">
    <location>
        <begin position="47"/>
        <end position="68"/>
    </location>
</feature>
<dbReference type="Gene3D" id="1.20.1250.20">
    <property type="entry name" value="MFS general substrate transporter like domains"/>
    <property type="match status" value="2"/>
</dbReference>
<dbReference type="EMBL" id="JAUSVM010000001">
    <property type="protein sequence ID" value="MDQ0424069.1"/>
    <property type="molecule type" value="Genomic_DNA"/>
</dbReference>
<feature type="transmembrane region" description="Helical" evidence="7">
    <location>
        <begin position="133"/>
        <end position="151"/>
    </location>
</feature>
<dbReference type="Pfam" id="PF07690">
    <property type="entry name" value="MFS_1"/>
    <property type="match status" value="1"/>
</dbReference>
<dbReference type="RefSeq" id="WP_070318376.1">
    <property type="nucleotide sequence ID" value="NZ_CP194061.1"/>
</dbReference>
<comment type="caution">
    <text evidence="8">The sequence shown here is derived from an EMBL/GenBank/DDBJ whole genome shotgun (WGS) entry which is preliminary data.</text>
</comment>